<dbReference type="AlphaFoldDB" id="A0AAD7LTH1"/>
<dbReference type="NCBIfam" id="TIGR01640">
    <property type="entry name" value="F_box_assoc_1"/>
    <property type="match status" value="1"/>
</dbReference>
<dbReference type="Proteomes" id="UP001163823">
    <property type="component" value="Chromosome 6"/>
</dbReference>
<dbReference type="KEGG" id="qsa:O6P43_013754"/>
<reference evidence="2" key="1">
    <citation type="journal article" date="2023" name="Science">
        <title>Elucidation of the pathway for biosynthesis of saponin adjuvants from the soapbark tree.</title>
        <authorList>
            <person name="Reed J."/>
            <person name="Orme A."/>
            <person name="El-Demerdash A."/>
            <person name="Owen C."/>
            <person name="Martin L.B.B."/>
            <person name="Misra R.C."/>
            <person name="Kikuchi S."/>
            <person name="Rejzek M."/>
            <person name="Martin A.C."/>
            <person name="Harkess A."/>
            <person name="Leebens-Mack J."/>
            <person name="Louveau T."/>
            <person name="Stephenson M.J."/>
            <person name="Osbourn A."/>
        </authorList>
    </citation>
    <scope>NUCLEOTIDE SEQUENCE</scope>
    <source>
        <strain evidence="2">S10</strain>
    </source>
</reference>
<dbReference type="InterPro" id="IPR017451">
    <property type="entry name" value="F-box-assoc_interact_dom"/>
</dbReference>
<protein>
    <submittedName>
        <fullName evidence="2">F-box family protein</fullName>
    </submittedName>
</protein>
<feature type="domain" description="F-box associated beta-propeller type 3" evidence="1">
    <location>
        <begin position="19"/>
        <end position="260"/>
    </location>
</feature>
<gene>
    <name evidence="2" type="ORF">O6P43_013754</name>
</gene>
<dbReference type="EMBL" id="JARAOO010000006">
    <property type="protein sequence ID" value="KAJ7963862.1"/>
    <property type="molecule type" value="Genomic_DNA"/>
</dbReference>
<dbReference type="PANTHER" id="PTHR31111:SF136">
    <property type="entry name" value="F-BOX ASSOCIATED DOMAIN-CONTAINING PROTEIN"/>
    <property type="match status" value="1"/>
</dbReference>
<evidence type="ECO:0000313" key="2">
    <source>
        <dbReference type="EMBL" id="KAJ7963862.1"/>
    </source>
</evidence>
<keyword evidence="3" id="KW-1185">Reference proteome</keyword>
<accession>A0AAD7LTH1</accession>
<dbReference type="PANTHER" id="PTHR31111">
    <property type="entry name" value="BNAA05G37150D PROTEIN-RELATED"/>
    <property type="match status" value="1"/>
</dbReference>
<dbReference type="InterPro" id="IPR013187">
    <property type="entry name" value="F-box-assoc_dom_typ3"/>
</dbReference>
<evidence type="ECO:0000313" key="3">
    <source>
        <dbReference type="Proteomes" id="UP001163823"/>
    </source>
</evidence>
<evidence type="ECO:0000259" key="1">
    <source>
        <dbReference type="Pfam" id="PF08268"/>
    </source>
</evidence>
<comment type="caution">
    <text evidence="2">The sequence shown here is derived from an EMBL/GenBank/DDBJ whole genome shotgun (WGS) entry which is preliminary data.</text>
</comment>
<dbReference type="Pfam" id="PF08268">
    <property type="entry name" value="FBA_3"/>
    <property type="match status" value="1"/>
</dbReference>
<organism evidence="2 3">
    <name type="scientific">Quillaja saponaria</name>
    <name type="common">Soap bark tree</name>
    <dbReference type="NCBI Taxonomy" id="32244"/>
    <lineage>
        <taxon>Eukaryota</taxon>
        <taxon>Viridiplantae</taxon>
        <taxon>Streptophyta</taxon>
        <taxon>Embryophyta</taxon>
        <taxon>Tracheophyta</taxon>
        <taxon>Spermatophyta</taxon>
        <taxon>Magnoliopsida</taxon>
        <taxon>eudicotyledons</taxon>
        <taxon>Gunneridae</taxon>
        <taxon>Pentapetalae</taxon>
        <taxon>rosids</taxon>
        <taxon>fabids</taxon>
        <taxon>Fabales</taxon>
        <taxon>Quillajaceae</taxon>
        <taxon>Quillaja</taxon>
    </lineage>
</organism>
<name>A0AAD7LTH1_QUISA</name>
<proteinExistence type="predicted"/>
<sequence>MMKLDTKLKLPLRDDKLVPDNEKFDVVNSCNGLICLSGANHENPLVVRNPVTGEFIKLPPGDIKNSLTILVGSGLGFDPKTNQFKVAEMHILGTGSWKSVGAAPFAQECKFPTYLNGAIHWLLDLFDSKQRIVCFDFESEDFELLPFPSSLYDRIETEDKVIRNISFGALRGFLYICDDSTSFQTDIWEMKEYGVPESWSKVLKIDSCYIKQVGFRGQYKLMNFLTNGAVLMYNSAGRLIYFDPKEERIIYLKVQGAQCRCEAIALVPSLISLKDAVRGDDVEVLNVNSR</sequence>